<feature type="transmembrane region" description="Helical" evidence="1">
    <location>
        <begin position="124"/>
        <end position="145"/>
    </location>
</feature>
<name>A0A143QKC1_RHOFA</name>
<evidence type="ECO:0008006" key="4">
    <source>
        <dbReference type="Google" id="ProtNLM"/>
    </source>
</evidence>
<gene>
    <name evidence="2" type="ORF">A3Q41_01618</name>
</gene>
<feature type="transmembrane region" description="Helical" evidence="1">
    <location>
        <begin position="86"/>
        <end position="104"/>
    </location>
</feature>
<protein>
    <recommendedName>
        <fullName evidence="4">DUF2975 domain-containing protein</fullName>
    </recommendedName>
</protein>
<dbReference type="Proteomes" id="UP000076038">
    <property type="component" value="Chromosome"/>
</dbReference>
<keyword evidence="1" id="KW-0472">Membrane</keyword>
<dbReference type="EMBL" id="CP015220">
    <property type="protein sequence ID" value="AMY22922.1"/>
    <property type="molecule type" value="Genomic_DNA"/>
</dbReference>
<proteinExistence type="predicted"/>
<accession>A0A143QKC1</accession>
<reference evidence="2 3" key="1">
    <citation type="journal article" date="2016" name="Genome Announc.">
        <title>Complete Genome and Plasmid Sequences for Rhodococcus fascians D188 and Draft Sequences for Rhodococcus Isolates PBTS 1 and PBTS 2.</title>
        <authorList>
            <person name="Stamler R.A."/>
            <person name="Vereecke D."/>
            <person name="Zhang Y."/>
            <person name="Schilkey F."/>
            <person name="Devitt N."/>
            <person name="Randall J.J."/>
        </authorList>
    </citation>
    <scope>NUCLEOTIDE SEQUENCE [LARGE SCALE GENOMIC DNA]</scope>
    <source>
        <strain evidence="2 3">PBTS2</strain>
    </source>
</reference>
<keyword evidence="3" id="KW-1185">Reference proteome</keyword>
<organism evidence="2 3">
    <name type="scientific">Rhodococcoides fascians</name>
    <name type="common">Rhodococcus fascians</name>
    <dbReference type="NCBI Taxonomy" id="1828"/>
    <lineage>
        <taxon>Bacteria</taxon>
        <taxon>Bacillati</taxon>
        <taxon>Actinomycetota</taxon>
        <taxon>Actinomycetes</taxon>
        <taxon>Mycobacteriales</taxon>
        <taxon>Nocardiaceae</taxon>
        <taxon>Rhodococcoides</taxon>
    </lineage>
</organism>
<feature type="transmembrane region" description="Helical" evidence="1">
    <location>
        <begin position="12"/>
        <end position="31"/>
    </location>
</feature>
<dbReference type="AlphaFoldDB" id="A0A143QKC1"/>
<keyword evidence="1" id="KW-1133">Transmembrane helix</keyword>
<evidence type="ECO:0000313" key="2">
    <source>
        <dbReference type="EMBL" id="AMY22922.1"/>
    </source>
</evidence>
<dbReference type="PATRIC" id="fig|1653479.3.peg.1640"/>
<feature type="transmembrane region" description="Helical" evidence="1">
    <location>
        <begin position="165"/>
        <end position="185"/>
    </location>
</feature>
<evidence type="ECO:0000313" key="3">
    <source>
        <dbReference type="Proteomes" id="UP000076038"/>
    </source>
</evidence>
<reference evidence="3" key="2">
    <citation type="submission" date="2016-04" db="EMBL/GenBank/DDBJ databases">
        <title>Complete Genome and Plasmid Sequences for Rhodococcus fascians D188 and Draft Sequences for Rhodococcus spp. Isolates PBTS 1 and PBTS 2.</title>
        <authorList>
            <person name="Stamer R."/>
            <person name="Vereecke D."/>
            <person name="Zhang Y."/>
            <person name="Schilkey F."/>
            <person name="Devitt N."/>
            <person name="Randall J."/>
        </authorList>
    </citation>
    <scope>NUCLEOTIDE SEQUENCE [LARGE SCALE GENOMIC DNA]</scope>
    <source>
        <strain evidence="3">PBTS2</strain>
    </source>
</reference>
<sequence length="199" mass="21511">MAYGLGSVRTNKSAMVFYAILAVGWTGWKMWKYHASDYVSATVEPEWNTPPVELFGGQLQPGNSVELSVPKAEIVRLLGFIDVMRYGSLAVGLVIILVGLLFFYRFCDRVIAGNPFTNAARTDVVVIGACILAYPIITGFMNMLGTNSVVGALELSGTVDTARPVTGLWIAIFVSTFLQFVYATIAQGSKLARDADGLV</sequence>
<dbReference type="KEGG" id="rhs:A3Q41_01618"/>
<evidence type="ECO:0000256" key="1">
    <source>
        <dbReference type="SAM" id="Phobius"/>
    </source>
</evidence>
<dbReference type="RefSeq" id="WP_235864973.1">
    <property type="nucleotide sequence ID" value="NZ_NOWH01000024.1"/>
</dbReference>
<keyword evidence="1" id="KW-0812">Transmembrane</keyword>